<gene>
    <name evidence="6" type="ORF">CY0110_00715</name>
</gene>
<evidence type="ECO:0000256" key="3">
    <source>
        <dbReference type="ARBA" id="ARBA00022448"/>
    </source>
</evidence>
<keyword evidence="7" id="KW-1185">Reference proteome</keyword>
<dbReference type="PANTHER" id="PTHR30290">
    <property type="entry name" value="PERIPLASMIC BINDING COMPONENT OF ABC TRANSPORTER"/>
    <property type="match status" value="1"/>
</dbReference>
<dbReference type="EMBL" id="AAXW01000054">
    <property type="protein sequence ID" value="EAZ89095.1"/>
    <property type="molecule type" value="Genomic_DNA"/>
</dbReference>
<dbReference type="Proteomes" id="UP000003781">
    <property type="component" value="Unassembled WGS sequence"/>
</dbReference>
<dbReference type="Pfam" id="PF00496">
    <property type="entry name" value="SBP_bac_5"/>
    <property type="match status" value="1"/>
</dbReference>
<dbReference type="CDD" id="cd08500">
    <property type="entry name" value="PBP2_NikA_DppA_OppA_like_4"/>
    <property type="match status" value="1"/>
</dbReference>
<reference evidence="6 7" key="1">
    <citation type="submission" date="2007-03" db="EMBL/GenBank/DDBJ databases">
        <authorList>
            <person name="Stal L."/>
            <person name="Ferriera S."/>
            <person name="Johnson J."/>
            <person name="Kravitz S."/>
            <person name="Beeson K."/>
            <person name="Sutton G."/>
            <person name="Rogers Y.-H."/>
            <person name="Friedman R."/>
            <person name="Frazier M."/>
            <person name="Venter J.C."/>
        </authorList>
    </citation>
    <scope>NUCLEOTIDE SEQUENCE [LARGE SCALE GENOMIC DNA]</scope>
    <source>
        <strain evidence="6 7">CCY0110</strain>
    </source>
</reference>
<dbReference type="InterPro" id="IPR023765">
    <property type="entry name" value="SBP_5_CS"/>
</dbReference>
<comment type="similarity">
    <text evidence="2">Belongs to the bacterial solute-binding protein 5 family.</text>
</comment>
<keyword evidence="4" id="KW-0732">Signal</keyword>
<dbReference type="Gene3D" id="3.40.190.10">
    <property type="entry name" value="Periplasmic binding protein-like II"/>
    <property type="match status" value="1"/>
</dbReference>
<dbReference type="GO" id="GO:0043190">
    <property type="term" value="C:ATP-binding cassette (ABC) transporter complex"/>
    <property type="evidence" value="ECO:0007669"/>
    <property type="project" value="InterPro"/>
</dbReference>
<dbReference type="GO" id="GO:0015833">
    <property type="term" value="P:peptide transport"/>
    <property type="evidence" value="ECO:0007669"/>
    <property type="project" value="TreeGrafter"/>
</dbReference>
<evidence type="ECO:0000313" key="6">
    <source>
        <dbReference type="EMBL" id="EAZ89095.1"/>
    </source>
</evidence>
<evidence type="ECO:0000313" key="7">
    <source>
        <dbReference type="Proteomes" id="UP000003781"/>
    </source>
</evidence>
<dbReference type="PROSITE" id="PS51257">
    <property type="entry name" value="PROKAR_LIPOPROTEIN"/>
    <property type="match status" value="1"/>
</dbReference>
<proteinExistence type="inferred from homology"/>
<evidence type="ECO:0000256" key="2">
    <source>
        <dbReference type="ARBA" id="ARBA00005695"/>
    </source>
</evidence>
<dbReference type="eggNOG" id="COG0747">
    <property type="taxonomic scope" value="Bacteria"/>
</dbReference>
<name>A3IWP0_9CHRO</name>
<dbReference type="Gene3D" id="3.90.76.10">
    <property type="entry name" value="Dipeptide-binding Protein, Domain 1"/>
    <property type="match status" value="1"/>
</dbReference>
<dbReference type="PIRSF" id="PIRSF002741">
    <property type="entry name" value="MppA"/>
    <property type="match status" value="1"/>
</dbReference>
<dbReference type="SUPFAM" id="SSF53850">
    <property type="entry name" value="Periplasmic binding protein-like II"/>
    <property type="match status" value="1"/>
</dbReference>
<dbReference type="PANTHER" id="PTHR30290:SF9">
    <property type="entry name" value="OLIGOPEPTIDE-BINDING PROTEIN APPA"/>
    <property type="match status" value="1"/>
</dbReference>
<sequence length="589" mass="66655">MKYLNKIKTIYRQILTLILLGFSILTITACASPADDNRVVLSILSDPKTFNAVLSQESPNIFGLTYEGLITENPLTAEKEPALAESWDISDDKLTITFTLRDGLKWSDGKPLTAEDVVFSYNDLYLNEKIPNNYRDSFRVGSNGDFPTIRKLDDRRIEFKITEPFAPFLDNATVPILPAHILRTTIQETDAEGNPKFLSTWGTDTPPENIIVNGPYQLKEYVTSQRVIFEKNPYYWKENEQGNELPNIETVIWAIVESTDTSLLQFRSGSLDSISVSPEYFSLLKREEDRGDFTIYNGGAAYGTVFISFNQNKGKRDGQPLVDPIKSEWFNDVNFRKAVAYGIDRPRIINNIYRGLGSPQNTQVSVQSPYYNQSVEGYDYNPEKAKELLLQAGFTYNSQGQLLDSQGNEVEFNLITNAGNKIREAMGAQIKEDLGKLGMQVNFSPLAFNVLVDKLSNSLDWEAHIIGFTGGNEPHSPNLWYTDGNLHMFNQKPQPGMKPITGRVVSDWEKEIEQLYIAGSQELDMDKRKEIYNEAQVLVSEYLPFIYLVNPYSLAAVKNRFEGIKYSALGGAFWNIEKLSVKDISEQQP</sequence>
<keyword evidence="3" id="KW-0813">Transport</keyword>
<dbReference type="InterPro" id="IPR030678">
    <property type="entry name" value="Peptide/Ni-bd"/>
</dbReference>
<dbReference type="OrthoDB" id="9796817at2"/>
<dbReference type="InterPro" id="IPR039424">
    <property type="entry name" value="SBP_5"/>
</dbReference>
<comment type="subcellular location">
    <subcellularLocation>
        <location evidence="1">Cell membrane</location>
        <topology evidence="1">Lipid-anchor</topology>
    </subcellularLocation>
</comment>
<dbReference type="FunFam" id="3.90.76.10:FF:000004">
    <property type="entry name" value="Peptide ABC transporter substrate-binding protein"/>
    <property type="match status" value="1"/>
</dbReference>
<dbReference type="PROSITE" id="PS01040">
    <property type="entry name" value="SBP_BACTERIAL_5"/>
    <property type="match status" value="1"/>
</dbReference>
<comment type="caution">
    <text evidence="6">The sequence shown here is derived from an EMBL/GenBank/DDBJ whole genome shotgun (WGS) entry which is preliminary data.</text>
</comment>
<dbReference type="FunFam" id="3.10.105.10:FF:000006">
    <property type="entry name" value="Peptide ABC transporter substrate-binding protein"/>
    <property type="match status" value="1"/>
</dbReference>
<evidence type="ECO:0000256" key="1">
    <source>
        <dbReference type="ARBA" id="ARBA00004193"/>
    </source>
</evidence>
<dbReference type="Gene3D" id="3.10.105.10">
    <property type="entry name" value="Dipeptide-binding Protein, Domain 3"/>
    <property type="match status" value="1"/>
</dbReference>
<organism evidence="6 7">
    <name type="scientific">Crocosphaera chwakensis CCY0110</name>
    <dbReference type="NCBI Taxonomy" id="391612"/>
    <lineage>
        <taxon>Bacteria</taxon>
        <taxon>Bacillati</taxon>
        <taxon>Cyanobacteriota</taxon>
        <taxon>Cyanophyceae</taxon>
        <taxon>Oscillatoriophycideae</taxon>
        <taxon>Chroococcales</taxon>
        <taxon>Aphanothecaceae</taxon>
        <taxon>Crocosphaera</taxon>
        <taxon>Crocosphaera chwakensis</taxon>
    </lineage>
</organism>
<protein>
    <submittedName>
        <fullName evidence="6">Extracellular solute-binding protein</fullName>
    </submittedName>
</protein>
<dbReference type="GO" id="GO:0042597">
    <property type="term" value="C:periplasmic space"/>
    <property type="evidence" value="ECO:0007669"/>
    <property type="project" value="UniProtKB-ARBA"/>
</dbReference>
<accession>A3IWP0</accession>
<evidence type="ECO:0000259" key="5">
    <source>
        <dbReference type="Pfam" id="PF00496"/>
    </source>
</evidence>
<dbReference type="AlphaFoldDB" id="A3IWP0"/>
<dbReference type="RefSeq" id="WP_008277797.1">
    <property type="nucleotide sequence ID" value="NZ_AAXW01000054.1"/>
</dbReference>
<dbReference type="InterPro" id="IPR000914">
    <property type="entry name" value="SBP_5_dom"/>
</dbReference>
<feature type="domain" description="Solute-binding protein family 5" evidence="5">
    <location>
        <begin position="80"/>
        <end position="485"/>
    </location>
</feature>
<dbReference type="GO" id="GO:1904680">
    <property type="term" value="F:peptide transmembrane transporter activity"/>
    <property type="evidence" value="ECO:0007669"/>
    <property type="project" value="TreeGrafter"/>
</dbReference>
<evidence type="ECO:0000256" key="4">
    <source>
        <dbReference type="ARBA" id="ARBA00022729"/>
    </source>
</evidence>